<name>C7Q306_CATAD</name>
<dbReference type="STRING" id="479433.Caci_2989"/>
<dbReference type="HOGENOM" id="CLU_2116593_0_0_11"/>
<dbReference type="RefSeq" id="WP_012787191.1">
    <property type="nucleotide sequence ID" value="NC_013131.1"/>
</dbReference>
<keyword evidence="3" id="KW-1185">Reference proteome</keyword>
<proteinExistence type="predicted"/>
<organism evidence="2 3">
    <name type="scientific">Catenulispora acidiphila (strain DSM 44928 / JCM 14897 / NBRC 102108 / NRRL B-24433 / ID139908)</name>
    <dbReference type="NCBI Taxonomy" id="479433"/>
    <lineage>
        <taxon>Bacteria</taxon>
        <taxon>Bacillati</taxon>
        <taxon>Actinomycetota</taxon>
        <taxon>Actinomycetes</taxon>
        <taxon>Catenulisporales</taxon>
        <taxon>Catenulisporaceae</taxon>
        <taxon>Catenulispora</taxon>
    </lineage>
</organism>
<gene>
    <name evidence="2" type="ordered locus">Caci_2989</name>
</gene>
<protein>
    <submittedName>
        <fullName evidence="2">Uncharacterized protein</fullName>
    </submittedName>
</protein>
<reference evidence="2 3" key="1">
    <citation type="journal article" date="2009" name="Stand. Genomic Sci.">
        <title>Complete genome sequence of Catenulispora acidiphila type strain (ID 139908).</title>
        <authorList>
            <person name="Copeland A."/>
            <person name="Lapidus A."/>
            <person name="Glavina Del Rio T."/>
            <person name="Nolan M."/>
            <person name="Lucas S."/>
            <person name="Chen F."/>
            <person name="Tice H."/>
            <person name="Cheng J.F."/>
            <person name="Bruce D."/>
            <person name="Goodwin L."/>
            <person name="Pitluck S."/>
            <person name="Mikhailova N."/>
            <person name="Pati A."/>
            <person name="Ivanova N."/>
            <person name="Mavromatis K."/>
            <person name="Chen A."/>
            <person name="Palaniappan K."/>
            <person name="Chain P."/>
            <person name="Land M."/>
            <person name="Hauser L."/>
            <person name="Chang Y.J."/>
            <person name="Jeffries C.D."/>
            <person name="Chertkov O."/>
            <person name="Brettin T."/>
            <person name="Detter J.C."/>
            <person name="Han C."/>
            <person name="Ali Z."/>
            <person name="Tindall B.J."/>
            <person name="Goker M."/>
            <person name="Bristow J."/>
            <person name="Eisen J.A."/>
            <person name="Markowitz V."/>
            <person name="Hugenholtz P."/>
            <person name="Kyrpides N.C."/>
            <person name="Klenk H.P."/>
        </authorList>
    </citation>
    <scope>NUCLEOTIDE SEQUENCE [LARGE SCALE GENOMIC DNA]</scope>
    <source>
        <strain evidence="3">DSM 44928 / JCM 14897 / NBRC 102108 / NRRL B-24433 / ID139908</strain>
    </source>
</reference>
<evidence type="ECO:0000313" key="3">
    <source>
        <dbReference type="Proteomes" id="UP000000851"/>
    </source>
</evidence>
<dbReference type="KEGG" id="cai:Caci_2989"/>
<accession>C7Q306</accession>
<evidence type="ECO:0000256" key="1">
    <source>
        <dbReference type="SAM" id="Coils"/>
    </source>
</evidence>
<sequence>MANDPDYEAMLVIAAPQALAARAASIALGLRNAGDVPMDAVERLNNYVHALADRVRELEAQLGDAKGRIQAVRMVKVWHDDLGRGFVFSDELGHAVDPEIFPKPVPVRLDGGES</sequence>
<keyword evidence="1" id="KW-0175">Coiled coil</keyword>
<dbReference type="EMBL" id="CP001700">
    <property type="protein sequence ID" value="ACU71898.1"/>
    <property type="molecule type" value="Genomic_DNA"/>
</dbReference>
<evidence type="ECO:0000313" key="2">
    <source>
        <dbReference type="EMBL" id="ACU71898.1"/>
    </source>
</evidence>
<dbReference type="Proteomes" id="UP000000851">
    <property type="component" value="Chromosome"/>
</dbReference>
<feature type="coiled-coil region" evidence="1">
    <location>
        <begin position="41"/>
        <end position="68"/>
    </location>
</feature>
<dbReference type="AlphaFoldDB" id="C7Q306"/>
<dbReference type="InParanoid" id="C7Q306"/>